<dbReference type="Pfam" id="PF01490">
    <property type="entry name" value="Aa_trans"/>
    <property type="match status" value="1"/>
</dbReference>
<evidence type="ECO:0000259" key="8">
    <source>
        <dbReference type="Pfam" id="PF01490"/>
    </source>
</evidence>
<feature type="transmembrane region" description="Helical" evidence="7">
    <location>
        <begin position="59"/>
        <end position="80"/>
    </location>
</feature>
<keyword evidence="3" id="KW-0813">Transport</keyword>
<comment type="subcellular location">
    <subcellularLocation>
        <location evidence="1">Membrane</location>
        <topology evidence="1">Multi-pass membrane protein</topology>
    </subcellularLocation>
</comment>
<reference evidence="10" key="1">
    <citation type="submission" date="2025-08" db="UniProtKB">
        <authorList>
            <consortium name="RefSeq"/>
        </authorList>
    </citation>
    <scope>IDENTIFICATION</scope>
</reference>
<evidence type="ECO:0000256" key="5">
    <source>
        <dbReference type="ARBA" id="ARBA00023136"/>
    </source>
</evidence>
<feature type="transmembrane region" description="Helical" evidence="7">
    <location>
        <begin position="116"/>
        <end position="138"/>
    </location>
</feature>
<feature type="transmembrane region" description="Helical" evidence="7">
    <location>
        <begin position="215"/>
        <end position="239"/>
    </location>
</feature>
<dbReference type="Proteomes" id="UP001515500">
    <property type="component" value="Chromosome 3"/>
</dbReference>
<feature type="region of interest" description="Disordered" evidence="6">
    <location>
        <begin position="1"/>
        <end position="27"/>
    </location>
</feature>
<dbReference type="AlphaFoldDB" id="A0AB40ATW2"/>
<dbReference type="RefSeq" id="XP_039118258.1">
    <property type="nucleotide sequence ID" value="XM_039262324.1"/>
</dbReference>
<evidence type="ECO:0000256" key="4">
    <source>
        <dbReference type="ARBA" id="ARBA00022989"/>
    </source>
</evidence>
<evidence type="ECO:0000256" key="3">
    <source>
        <dbReference type="ARBA" id="ARBA00022970"/>
    </source>
</evidence>
<feature type="transmembrane region" description="Helical" evidence="7">
    <location>
        <begin position="389"/>
        <end position="414"/>
    </location>
</feature>
<evidence type="ECO:0000256" key="6">
    <source>
        <dbReference type="SAM" id="MobiDB-lite"/>
    </source>
</evidence>
<feature type="transmembrane region" description="Helical" evidence="7">
    <location>
        <begin position="329"/>
        <end position="349"/>
    </location>
</feature>
<dbReference type="PANTHER" id="PTHR22950:SF349">
    <property type="entry name" value="AMINO ACID TRANSPORTER TRANSMEMBRANE DOMAIN-CONTAINING PROTEIN"/>
    <property type="match status" value="1"/>
</dbReference>
<keyword evidence="4 7" id="KW-1133">Transmembrane helix</keyword>
<dbReference type="GeneID" id="120254173"/>
<evidence type="ECO:0000313" key="9">
    <source>
        <dbReference type="Proteomes" id="UP001515500"/>
    </source>
</evidence>
<sequence length="416" mass="44752">MARTSEGGQDEEQERRSLLESNSSNNGATSMQTLMNIIVSIVGTGVLGLPYAFRTAGWLAGSLGVITAALLSYYCMLLLVQCKRKAIVVLEGGGEENRIETYGDLGARAFGAKGRFLTELMIVISQLGGTIVFLLFIGENLSSVFSGRHRISPSVFILILLPLQIALSFITSLKVLAPFSALADACNVLAMAFVIKEDVKQLQSFGGGPRIAFNGVWSLPFACGVAVYCFDGFALTLSLEKSMARPKKFPWVLLQAFIGVCIVYTCFGVLGYLAFGDNTMDIITLNLPNSLSSIIVKLGVSMALALTFPMSMHPIKEIMEAKLKSRKSITLRAARVLMVVAVAVLATAAPDFSVLISFIGSTLCALLSFILPALYHLKLVNNLSVWERVLDYIIFVIGIVFAACGTCAAIAGHFKN</sequence>
<feature type="transmembrane region" description="Helical" evidence="7">
    <location>
        <begin position="251"/>
        <end position="275"/>
    </location>
</feature>
<keyword evidence="9" id="KW-1185">Reference proteome</keyword>
<name>A0AB40ATW2_DIOCR</name>
<evidence type="ECO:0000256" key="2">
    <source>
        <dbReference type="ARBA" id="ARBA00022692"/>
    </source>
</evidence>
<proteinExistence type="predicted"/>
<evidence type="ECO:0000256" key="7">
    <source>
        <dbReference type="SAM" id="Phobius"/>
    </source>
</evidence>
<keyword evidence="3" id="KW-0029">Amino-acid transport</keyword>
<evidence type="ECO:0000313" key="10">
    <source>
        <dbReference type="RefSeq" id="XP_039118258.1"/>
    </source>
</evidence>
<keyword evidence="5 7" id="KW-0472">Membrane</keyword>
<feature type="transmembrane region" description="Helical" evidence="7">
    <location>
        <begin position="150"/>
        <end position="170"/>
    </location>
</feature>
<evidence type="ECO:0000256" key="1">
    <source>
        <dbReference type="ARBA" id="ARBA00004141"/>
    </source>
</evidence>
<feature type="transmembrane region" description="Helical" evidence="7">
    <location>
        <begin position="34"/>
        <end position="53"/>
    </location>
</feature>
<dbReference type="PANTHER" id="PTHR22950">
    <property type="entry name" value="AMINO ACID TRANSPORTER"/>
    <property type="match status" value="1"/>
</dbReference>
<dbReference type="GO" id="GO:0015179">
    <property type="term" value="F:L-amino acid transmembrane transporter activity"/>
    <property type="evidence" value="ECO:0007669"/>
    <property type="project" value="TreeGrafter"/>
</dbReference>
<organism evidence="9 10">
    <name type="scientific">Dioscorea cayennensis subsp. rotundata</name>
    <name type="common">White Guinea yam</name>
    <name type="synonym">Dioscorea rotundata</name>
    <dbReference type="NCBI Taxonomy" id="55577"/>
    <lineage>
        <taxon>Eukaryota</taxon>
        <taxon>Viridiplantae</taxon>
        <taxon>Streptophyta</taxon>
        <taxon>Embryophyta</taxon>
        <taxon>Tracheophyta</taxon>
        <taxon>Spermatophyta</taxon>
        <taxon>Magnoliopsida</taxon>
        <taxon>Liliopsida</taxon>
        <taxon>Dioscoreales</taxon>
        <taxon>Dioscoreaceae</taxon>
        <taxon>Dioscorea</taxon>
    </lineage>
</organism>
<protein>
    <submittedName>
        <fullName evidence="10">Amino acid transporter ANT1-like</fullName>
    </submittedName>
</protein>
<dbReference type="InterPro" id="IPR013057">
    <property type="entry name" value="AA_transpt_TM"/>
</dbReference>
<keyword evidence="2 7" id="KW-0812">Transmembrane</keyword>
<dbReference type="GO" id="GO:0005774">
    <property type="term" value="C:vacuolar membrane"/>
    <property type="evidence" value="ECO:0007669"/>
    <property type="project" value="TreeGrafter"/>
</dbReference>
<accession>A0AB40ATW2</accession>
<feature type="domain" description="Amino acid transporter transmembrane" evidence="8">
    <location>
        <begin position="28"/>
        <end position="410"/>
    </location>
</feature>
<gene>
    <name evidence="10" type="primary">LOC120254173</name>
</gene>
<feature type="transmembrane region" description="Helical" evidence="7">
    <location>
        <begin position="355"/>
        <end position="377"/>
    </location>
</feature>
<feature type="transmembrane region" description="Helical" evidence="7">
    <location>
        <begin position="287"/>
        <end position="308"/>
    </location>
</feature>